<keyword evidence="3" id="KW-0418">Kinase</keyword>
<dbReference type="EMBL" id="JACOFZ010000002">
    <property type="protein sequence ID" value="MBC3881603.1"/>
    <property type="molecule type" value="Genomic_DNA"/>
</dbReference>
<keyword evidence="7" id="KW-1185">Reference proteome</keyword>
<name>A0A923HPN1_9BURK</name>
<proteinExistence type="inferred from homology"/>
<dbReference type="Pfam" id="PF13657">
    <property type="entry name" value="Couple_hipA"/>
    <property type="match status" value="1"/>
</dbReference>
<reference evidence="6" key="1">
    <citation type="submission" date="2020-08" db="EMBL/GenBank/DDBJ databases">
        <title>Novel species isolated from subtropical streams in China.</title>
        <authorList>
            <person name="Lu H."/>
        </authorList>
    </citation>
    <scope>NUCLEOTIDE SEQUENCE</scope>
    <source>
        <strain evidence="6">LX22W</strain>
    </source>
</reference>
<organism evidence="6 7">
    <name type="scientific">Undibacterium nitidum</name>
    <dbReference type="NCBI Taxonomy" id="2762298"/>
    <lineage>
        <taxon>Bacteria</taxon>
        <taxon>Pseudomonadati</taxon>
        <taxon>Pseudomonadota</taxon>
        <taxon>Betaproteobacteria</taxon>
        <taxon>Burkholderiales</taxon>
        <taxon>Oxalobacteraceae</taxon>
        <taxon>Undibacterium</taxon>
    </lineage>
</organism>
<dbReference type="InterPro" id="IPR052028">
    <property type="entry name" value="HipA_Ser/Thr_kinase"/>
</dbReference>
<accession>A0A923HPN1</accession>
<dbReference type="InterPro" id="IPR017508">
    <property type="entry name" value="HipA_N1"/>
</dbReference>
<feature type="domain" description="HipA-like C-terminal" evidence="4">
    <location>
        <begin position="157"/>
        <end position="408"/>
    </location>
</feature>
<dbReference type="GO" id="GO:0004674">
    <property type="term" value="F:protein serine/threonine kinase activity"/>
    <property type="evidence" value="ECO:0007669"/>
    <property type="project" value="TreeGrafter"/>
</dbReference>
<evidence type="ECO:0000313" key="7">
    <source>
        <dbReference type="Proteomes" id="UP000627446"/>
    </source>
</evidence>
<evidence type="ECO:0000259" key="5">
    <source>
        <dbReference type="Pfam" id="PF13657"/>
    </source>
</evidence>
<dbReference type="GO" id="GO:0005829">
    <property type="term" value="C:cytosol"/>
    <property type="evidence" value="ECO:0007669"/>
    <property type="project" value="TreeGrafter"/>
</dbReference>
<evidence type="ECO:0000256" key="2">
    <source>
        <dbReference type="ARBA" id="ARBA00022679"/>
    </source>
</evidence>
<comment type="caution">
    <text evidence="6">The sequence shown here is derived from an EMBL/GenBank/DDBJ whole genome shotgun (WGS) entry which is preliminary data.</text>
</comment>
<sequence length="452" mass="50593">MTSRAKHNTLNVWHNGIPVGQWRNKANSSTFTYFNEWLEDEGGRPLSLSMPFTANNDAYSGQVVINYFDNLLPDSDIIRRRLAMRHNTGGTSPFQLLGVIGRDCVGAAQILPEDMQPEDLFSIRKRPLDERAIAKLLRDTTNSNGFGHTDDDQDFRISIAGAQEKNALLYHQGRWYLPIGSTPTTHILKLPLGLVGSMRADMSTSVENEWLCSIILEEFDLPIAKTEILQFEEQKVLAVERFDRKYSDDKSWIVRLPQEDMCQASGCSPLNKYQRDGGPGIDAIMRLLLGSERAAKDRRNFFKTQIIFWLLAATDGHAKNFSIFLLPKARYRATPIYDVLSAHPVIGTGRNMISPQDAKLAMAVRGSTNYYHLQRIQRRHWSSMAKQVGLGATNAEEIIEEVLGQVPKVVESVYGRLPANFPPSLAESIIEGIQKQAAILASQSNLVATASC</sequence>
<dbReference type="AlphaFoldDB" id="A0A923HPN1"/>
<keyword evidence="2" id="KW-0808">Transferase</keyword>
<evidence type="ECO:0000259" key="4">
    <source>
        <dbReference type="Pfam" id="PF07804"/>
    </source>
</evidence>
<evidence type="ECO:0000256" key="3">
    <source>
        <dbReference type="ARBA" id="ARBA00022777"/>
    </source>
</evidence>
<dbReference type="Proteomes" id="UP000627446">
    <property type="component" value="Unassembled WGS sequence"/>
</dbReference>
<evidence type="ECO:0000256" key="1">
    <source>
        <dbReference type="ARBA" id="ARBA00010164"/>
    </source>
</evidence>
<dbReference type="RefSeq" id="WP_186915900.1">
    <property type="nucleotide sequence ID" value="NZ_JACOFZ010000002.1"/>
</dbReference>
<feature type="domain" description="HipA N-terminal subdomain 1" evidence="5">
    <location>
        <begin position="10"/>
        <end position="110"/>
    </location>
</feature>
<dbReference type="Pfam" id="PF07804">
    <property type="entry name" value="HipA_C"/>
    <property type="match status" value="1"/>
</dbReference>
<protein>
    <submittedName>
        <fullName evidence="6">Type II toxin-antitoxin system HipA family toxin</fullName>
    </submittedName>
</protein>
<dbReference type="PANTHER" id="PTHR37419:SF1">
    <property type="entry name" value="SERINE_THREONINE-PROTEIN KINASE TOXIN HIPA"/>
    <property type="match status" value="1"/>
</dbReference>
<dbReference type="CDD" id="cd17808">
    <property type="entry name" value="HipA_Ec_like"/>
    <property type="match status" value="1"/>
</dbReference>
<dbReference type="PANTHER" id="PTHR37419">
    <property type="entry name" value="SERINE/THREONINE-PROTEIN KINASE TOXIN HIPA"/>
    <property type="match status" value="1"/>
</dbReference>
<gene>
    <name evidence="6" type="ORF">H8K36_09485</name>
</gene>
<dbReference type="InterPro" id="IPR012893">
    <property type="entry name" value="HipA-like_C"/>
</dbReference>
<comment type="similarity">
    <text evidence="1">Belongs to the HipA Ser/Thr kinase family.</text>
</comment>
<evidence type="ECO:0000313" key="6">
    <source>
        <dbReference type="EMBL" id="MBC3881603.1"/>
    </source>
</evidence>
<dbReference type="NCBIfam" id="TIGR03071">
    <property type="entry name" value="couple_hipA"/>
    <property type="match status" value="1"/>
</dbReference>